<evidence type="ECO:0000313" key="3">
    <source>
        <dbReference type="Proteomes" id="UP001059745"/>
    </source>
</evidence>
<evidence type="ECO:0000313" key="2">
    <source>
        <dbReference type="EMBL" id="UWX75282.1"/>
    </source>
</evidence>
<protein>
    <submittedName>
        <fullName evidence="2">DUF3396 domain-containing protein</fullName>
    </submittedName>
</protein>
<proteinExistence type="predicted"/>
<accession>A0AB38U5I9</accession>
<evidence type="ECO:0000256" key="1">
    <source>
        <dbReference type="SAM" id="MobiDB-lite"/>
    </source>
</evidence>
<dbReference type="InterPro" id="IPR021815">
    <property type="entry name" value="TsiV"/>
</dbReference>
<name>A0AB38U5I9_BURGA</name>
<dbReference type="AlphaFoldDB" id="A0AB38U5I9"/>
<dbReference type="RefSeq" id="WP_186059609.1">
    <property type="nucleotide sequence ID" value="NZ_CADEWN010000001.1"/>
</dbReference>
<feature type="region of interest" description="Disordered" evidence="1">
    <location>
        <begin position="379"/>
        <end position="404"/>
    </location>
</feature>
<sequence>MDRKNVITLASDSKPVLTPFQALARYRDELSVKLADNTLGMLPGVIGTIFFERGSQPQVRQAILDCFDQFNKIFGEKLNGGKDSDRGKFTKRNVKGVEKINRVIIDTPSNLAVSVLHSSAVDQEVAADYNIEVLTGIANPKDYVSPRGWTASKGQESGLSHLKFNVPMDLITTDAGLSKYEEFLHLVCNKLVVRGGYGGLAPILPFSYHRYMPQEWVLAERFSGLEIDSTAHLQKRDYDPVSYEGDSTEAMTAFYPDLHPGAKVARWGFIKGVNWYTILGELFIDRLGGEDAIREKLDRPDIRIERANACLMIRAGDFPRLGAPEEGLPEPYVFVNSVLRVLRDPKPDALHTYIPDLPSADVKNACAWAARFDLPDAPPIPEPPTIVPQPMKREPARRSVRGGSPCPEAGWWLTPAKPGSRRYFEAGEIMPVIEGSSWGTTSWHWSPDENR</sequence>
<reference evidence="2" key="1">
    <citation type="submission" date="2022-09" db="EMBL/GenBank/DDBJ databases">
        <title>Genomic of Burkholderia gladioli.</title>
        <authorList>
            <person name="Wu H."/>
        </authorList>
    </citation>
    <scope>NUCLEOTIDE SEQUENCE</scope>
    <source>
        <strain evidence="2">ZN-S4</strain>
    </source>
</reference>
<gene>
    <name evidence="2" type="ORF">NYZ96_32450</name>
</gene>
<dbReference type="Pfam" id="PF11876">
    <property type="entry name" value="TsiV"/>
    <property type="match status" value="2"/>
</dbReference>
<organism evidence="2 3">
    <name type="scientific">Burkholderia gladioli</name>
    <name type="common">Pseudomonas marginata</name>
    <name type="synonym">Phytomonas marginata</name>
    <dbReference type="NCBI Taxonomy" id="28095"/>
    <lineage>
        <taxon>Bacteria</taxon>
        <taxon>Pseudomonadati</taxon>
        <taxon>Pseudomonadota</taxon>
        <taxon>Betaproteobacteria</taxon>
        <taxon>Burkholderiales</taxon>
        <taxon>Burkholderiaceae</taxon>
        <taxon>Burkholderia</taxon>
    </lineage>
</organism>
<dbReference type="EMBL" id="CP104215">
    <property type="protein sequence ID" value="UWX75282.1"/>
    <property type="molecule type" value="Genomic_DNA"/>
</dbReference>
<dbReference type="Proteomes" id="UP001059745">
    <property type="component" value="Chromosome 2"/>
</dbReference>